<dbReference type="PATRIC" id="fig|92706.3.peg.1909"/>
<feature type="transmembrane region" description="Helical" evidence="5">
    <location>
        <begin position="92"/>
        <end position="112"/>
    </location>
</feature>
<keyword evidence="2 5" id="KW-0812">Transmembrane</keyword>
<sequence length="203" mass="22204">MNSIPLGFYVDKQSVVHSFPALWKFPLLLFFIIGGSIAASTPVHGLILVGIAVVFYVLAKIPLKVAWEQLWPVLPILIMLGAFQWWQRGFDFAATTVLTLFSAVMAAMLLTLTTRLEALMNAVERMLQPFARFGLPVETITLAISLTIRLIPLQLATVKEVLDARKARGAGFSITAFGTPVIIRSIKRARNIGDALLARGAGD</sequence>
<keyword evidence="4 5" id="KW-0472">Membrane</keyword>
<name>A0A0F6SRC2_9CORY</name>
<reference evidence="6 7" key="1">
    <citation type="submission" date="2015-04" db="EMBL/GenBank/DDBJ databases">
        <title>Complete Genome Sequence of Brevibacterium flavum ATCC 15168.</title>
        <authorList>
            <person name="Ahn J."/>
            <person name="Park G."/>
            <person name="Jeon W."/>
            <person name="Jang Y."/>
            <person name="Jang M."/>
            <person name="Lee H."/>
            <person name="Lee H."/>
        </authorList>
    </citation>
    <scope>NUCLEOTIDE SEQUENCE [LARGE SCALE GENOMIC DNA]</scope>
    <source>
        <strain evidence="6 7">ATCC 15168</strain>
    </source>
</reference>
<evidence type="ECO:0000256" key="3">
    <source>
        <dbReference type="ARBA" id="ARBA00022989"/>
    </source>
</evidence>
<evidence type="ECO:0000256" key="5">
    <source>
        <dbReference type="SAM" id="Phobius"/>
    </source>
</evidence>
<dbReference type="EMBL" id="CP011309">
    <property type="protein sequence ID" value="AKF27704.1"/>
    <property type="molecule type" value="Genomic_DNA"/>
</dbReference>
<evidence type="ECO:0000256" key="2">
    <source>
        <dbReference type="ARBA" id="ARBA00022692"/>
    </source>
</evidence>
<proteinExistence type="predicted"/>
<evidence type="ECO:0000313" key="7">
    <source>
        <dbReference type="Proteomes" id="UP000034037"/>
    </source>
</evidence>
<accession>A0A0F6SRC2</accession>
<gene>
    <name evidence="6" type="ORF">YH66_09165</name>
</gene>
<dbReference type="InterPro" id="IPR003339">
    <property type="entry name" value="ABC/ECF_trnsptr_transmembrane"/>
</dbReference>
<dbReference type="GO" id="GO:0005886">
    <property type="term" value="C:plasma membrane"/>
    <property type="evidence" value="ECO:0007669"/>
    <property type="project" value="UniProtKB-ARBA"/>
</dbReference>
<dbReference type="PANTHER" id="PTHR33514:SF13">
    <property type="entry name" value="PROTEIN ABCI12, CHLOROPLASTIC"/>
    <property type="match status" value="1"/>
</dbReference>
<evidence type="ECO:0000256" key="4">
    <source>
        <dbReference type="ARBA" id="ARBA00023136"/>
    </source>
</evidence>
<dbReference type="Pfam" id="PF02361">
    <property type="entry name" value="CbiQ"/>
    <property type="match status" value="1"/>
</dbReference>
<feature type="transmembrane region" description="Helical" evidence="5">
    <location>
        <begin position="27"/>
        <end position="58"/>
    </location>
</feature>
<feature type="transmembrane region" description="Helical" evidence="5">
    <location>
        <begin position="70"/>
        <end position="86"/>
    </location>
</feature>
<keyword evidence="7" id="KW-1185">Reference proteome</keyword>
<comment type="subcellular location">
    <subcellularLocation>
        <location evidence="1">Membrane</location>
        <topology evidence="1">Multi-pass membrane protein</topology>
    </subcellularLocation>
</comment>
<dbReference type="PANTHER" id="PTHR33514">
    <property type="entry name" value="PROTEIN ABCI12, CHLOROPLASTIC"/>
    <property type="match status" value="1"/>
</dbReference>
<dbReference type="AlphaFoldDB" id="A0A0F6SRC2"/>
<dbReference type="RefSeq" id="WP_003861655.1">
    <property type="nucleotide sequence ID" value="NZ_CP011309.1"/>
</dbReference>
<keyword evidence="3 5" id="KW-1133">Transmembrane helix</keyword>
<dbReference type="HOGENOM" id="CLU_056469_4_1_11"/>
<evidence type="ECO:0000256" key="1">
    <source>
        <dbReference type="ARBA" id="ARBA00004141"/>
    </source>
</evidence>
<protein>
    <submittedName>
        <fullName evidence="6">Cobalt ABC transporter permease</fullName>
    </submittedName>
</protein>
<dbReference type="Proteomes" id="UP000034037">
    <property type="component" value="Chromosome"/>
</dbReference>
<dbReference type="CDD" id="cd16914">
    <property type="entry name" value="EcfT"/>
    <property type="match status" value="1"/>
</dbReference>
<evidence type="ECO:0000313" key="6">
    <source>
        <dbReference type="EMBL" id="AKF27704.1"/>
    </source>
</evidence>
<organism evidence="6 7">
    <name type="scientific">[Brevibacterium] flavum</name>
    <dbReference type="NCBI Taxonomy" id="92706"/>
    <lineage>
        <taxon>Bacteria</taxon>
        <taxon>Bacillati</taxon>
        <taxon>Actinomycetota</taxon>
        <taxon>Actinomycetes</taxon>
        <taxon>Mycobacteriales</taxon>
        <taxon>Corynebacteriaceae</taxon>
        <taxon>Corynebacterium</taxon>
    </lineage>
</organism>